<dbReference type="AlphaFoldDB" id="A0A9E7I1B2"/>
<organism evidence="2 3">
    <name type="scientific">Musa troglodytarum</name>
    <name type="common">fe'i banana</name>
    <dbReference type="NCBI Taxonomy" id="320322"/>
    <lineage>
        <taxon>Eukaryota</taxon>
        <taxon>Viridiplantae</taxon>
        <taxon>Streptophyta</taxon>
        <taxon>Embryophyta</taxon>
        <taxon>Tracheophyta</taxon>
        <taxon>Spermatophyta</taxon>
        <taxon>Magnoliopsida</taxon>
        <taxon>Liliopsida</taxon>
        <taxon>Zingiberales</taxon>
        <taxon>Musaceae</taxon>
        <taxon>Musa</taxon>
    </lineage>
</organism>
<keyword evidence="1" id="KW-0833">Ubl conjugation pathway</keyword>
<keyword evidence="3" id="KW-1185">Reference proteome</keyword>
<reference evidence="2" key="1">
    <citation type="submission" date="2022-05" db="EMBL/GenBank/DDBJ databases">
        <title>The Musa troglodytarum L. genome provides insights into the mechanism of non-climacteric behaviour and enrichment of carotenoids.</title>
        <authorList>
            <person name="Wang J."/>
        </authorList>
    </citation>
    <scope>NUCLEOTIDE SEQUENCE</scope>
    <source>
        <tissue evidence="2">Leaf</tissue>
    </source>
</reference>
<protein>
    <recommendedName>
        <fullName evidence="4">ARM repeat superfamily protein</fullName>
    </recommendedName>
</protein>
<evidence type="ECO:0008006" key="4">
    <source>
        <dbReference type="Google" id="ProtNLM"/>
    </source>
</evidence>
<name>A0A9E7I1B2_9LILI</name>
<dbReference type="PANTHER" id="PTHR23315">
    <property type="entry name" value="U BOX DOMAIN-CONTAINING"/>
    <property type="match status" value="1"/>
</dbReference>
<evidence type="ECO:0000313" key="2">
    <source>
        <dbReference type="EMBL" id="URE43860.1"/>
    </source>
</evidence>
<accession>A0A9E7I1B2</accession>
<evidence type="ECO:0000256" key="1">
    <source>
        <dbReference type="ARBA" id="ARBA00022786"/>
    </source>
</evidence>
<dbReference type="SUPFAM" id="SSF48371">
    <property type="entry name" value="ARM repeat"/>
    <property type="match status" value="1"/>
</dbReference>
<evidence type="ECO:0000313" key="3">
    <source>
        <dbReference type="Proteomes" id="UP001055439"/>
    </source>
</evidence>
<dbReference type="OrthoDB" id="7537227at2759"/>
<gene>
    <name evidence="2" type="ORF">MUK42_13926</name>
</gene>
<dbReference type="Proteomes" id="UP001055439">
    <property type="component" value="Chromosome 9"/>
</dbReference>
<dbReference type="InterPro" id="IPR011989">
    <property type="entry name" value="ARM-like"/>
</dbReference>
<dbReference type="EMBL" id="CP097511">
    <property type="protein sequence ID" value="URE43860.1"/>
    <property type="molecule type" value="Genomic_DNA"/>
</dbReference>
<dbReference type="InterPro" id="IPR016024">
    <property type="entry name" value="ARM-type_fold"/>
</dbReference>
<proteinExistence type="predicted"/>
<dbReference type="PANTHER" id="PTHR23315:SF238">
    <property type="entry name" value="ARM REPEAT SUPERFAMILY PROTEIN"/>
    <property type="match status" value="1"/>
</dbReference>
<sequence>MPSSSPSTSFPPPFAQHIATTLYSLLSIEVCRSIIGSKKPLIATLVGLLSIVGTPTRSIKDALKALYPLNCTTLVELGAMLPLFTLVVKDRQRGVVEDVTAVIAQVARCDESVEAFPRVDNVIILVDLVVGGSGRVRENVAATLLNLVKSGGDKVVGDIREVVDPDVTRAWRHFGEQTTLASWWWWIGGGNHEGFADDDSGVSTKGKSKAKALLRVLESEWGSQLRDLDDSKTGTVYTVAVRPSQQQFSSSQ</sequence>
<dbReference type="Gene3D" id="1.25.10.10">
    <property type="entry name" value="Leucine-rich Repeat Variant"/>
    <property type="match status" value="1"/>
</dbReference>